<organism evidence="2">
    <name type="scientific">Tetrabrachium ocellatum</name>
    <name type="common">Four-armed frogfish</name>
    <dbReference type="NCBI Taxonomy" id="242972"/>
    <lineage>
        <taxon>Eukaryota</taxon>
        <taxon>Metazoa</taxon>
        <taxon>Chordata</taxon>
        <taxon>Craniata</taxon>
        <taxon>Vertebrata</taxon>
        <taxon>Euteleostomi</taxon>
        <taxon>Actinopterygii</taxon>
        <taxon>Neopterygii</taxon>
        <taxon>Teleostei</taxon>
        <taxon>Neoteleostei</taxon>
        <taxon>Acanthomorphata</taxon>
        <taxon>Eupercaria</taxon>
        <taxon>Lophiiformes</taxon>
        <taxon>Antennarioidei</taxon>
        <taxon>Tetrabrachiidae</taxon>
        <taxon>Tetrabrachium</taxon>
    </lineage>
</organism>
<feature type="chain" id="PRO_5003047192" evidence="1">
    <location>
        <begin position="28"/>
        <end position="55"/>
    </location>
</feature>
<dbReference type="EMBL" id="AB282831">
    <property type="protein sequence ID" value="BAI77023.1"/>
    <property type="molecule type" value="Genomic_DNA"/>
</dbReference>
<evidence type="ECO:0000256" key="1">
    <source>
        <dbReference type="SAM" id="SignalP"/>
    </source>
</evidence>
<evidence type="ECO:0000313" key="2">
    <source>
        <dbReference type="EMBL" id="BAI77023.1"/>
    </source>
</evidence>
<keyword evidence="2" id="KW-0496">Mitochondrion</keyword>
<dbReference type="AlphaFoldDB" id="D3KRD6"/>
<keyword evidence="1" id="KW-0732">Signal</keyword>
<geneLocation type="mitochondrion" evidence="2"/>
<sequence length="55" mass="6369">MPQMHMPYWLPRLIVTWICLLTSLVPSMLKNAETCMPGLVGVVGVESGKYLWKWY</sequence>
<accession>D3KRD6</accession>
<gene>
    <name evidence="2" type="primary">ATPase 8</name>
</gene>
<protein>
    <submittedName>
        <fullName evidence="2">ATPase subunit 8</fullName>
    </submittedName>
</protein>
<proteinExistence type="predicted"/>
<name>D3KRD6_TETOC</name>
<reference evidence="2" key="1">
    <citation type="journal article" date="2010" name="BMC Evol. Biol.">
        <title>Evolutionary history of anglerfishes (Teleostei: Lophiiformes): a mitogenomic perspective.</title>
        <authorList>
            <person name="Miya M."/>
            <person name="Pietsch T.W."/>
            <person name="Orr J.W."/>
            <person name="Arnold R.J."/>
            <person name="Satoh T.P."/>
            <person name="Shedlock A.M."/>
            <person name="Ho H.-C."/>
            <person name="Shimazaki M."/>
            <person name="Yabe M."/>
            <person name="Nishida M."/>
        </authorList>
    </citation>
    <scope>NUCLEOTIDE SEQUENCE</scope>
</reference>
<feature type="signal peptide" evidence="1">
    <location>
        <begin position="1"/>
        <end position="27"/>
    </location>
</feature>